<evidence type="ECO:0000256" key="1">
    <source>
        <dbReference type="SAM" id="SignalP"/>
    </source>
</evidence>
<accession>A0A438M976</accession>
<feature type="chain" id="PRO_5038644798" description="DUF3558 domain-containing protein" evidence="1">
    <location>
        <begin position="22"/>
        <end position="198"/>
    </location>
</feature>
<feature type="signal peptide" evidence="1">
    <location>
        <begin position="1"/>
        <end position="21"/>
    </location>
</feature>
<gene>
    <name evidence="2" type="ORF">EDD27_4868</name>
</gene>
<organism evidence="2 3">
    <name type="scientific">Nonomuraea polychroma</name>
    <dbReference type="NCBI Taxonomy" id="46176"/>
    <lineage>
        <taxon>Bacteria</taxon>
        <taxon>Bacillati</taxon>
        <taxon>Actinomycetota</taxon>
        <taxon>Actinomycetes</taxon>
        <taxon>Streptosporangiales</taxon>
        <taxon>Streptosporangiaceae</taxon>
        <taxon>Nonomuraea</taxon>
    </lineage>
</organism>
<name>A0A438M976_9ACTN</name>
<keyword evidence="1" id="KW-0732">Signal</keyword>
<evidence type="ECO:0008006" key="4">
    <source>
        <dbReference type="Google" id="ProtNLM"/>
    </source>
</evidence>
<dbReference type="AlphaFoldDB" id="A0A438M976"/>
<sequence length="198" mass="21878">MRRSRRPIAWLCAAATLMSIAACTPGKSPAVPTSPSPVAVRRSVADGAPYLCHFIPQAAVADLTGYIGPYKAGSGERDPEGRGCVISNDEQSLFITRYYESAPRQVIENLIEFGENRNPVKLPEELGKGEISDFQSRFYQYRKAGAWFRCGSNNSLITITVKRNPARDQDHDLVQLMKIAERRFAEMFKCKLGGPPPG</sequence>
<dbReference type="PROSITE" id="PS51257">
    <property type="entry name" value="PROKAR_LIPOPROTEIN"/>
    <property type="match status" value="1"/>
</dbReference>
<keyword evidence="3" id="KW-1185">Reference proteome</keyword>
<dbReference type="Proteomes" id="UP000284824">
    <property type="component" value="Unassembled WGS sequence"/>
</dbReference>
<dbReference type="EMBL" id="SAUN01000001">
    <property type="protein sequence ID" value="RVX42247.1"/>
    <property type="molecule type" value="Genomic_DNA"/>
</dbReference>
<comment type="caution">
    <text evidence="2">The sequence shown here is derived from an EMBL/GenBank/DDBJ whole genome shotgun (WGS) entry which is preliminary data.</text>
</comment>
<proteinExistence type="predicted"/>
<reference evidence="2 3" key="1">
    <citation type="submission" date="2019-01" db="EMBL/GenBank/DDBJ databases">
        <title>Sequencing the genomes of 1000 actinobacteria strains.</title>
        <authorList>
            <person name="Klenk H.-P."/>
        </authorList>
    </citation>
    <scope>NUCLEOTIDE SEQUENCE [LARGE SCALE GENOMIC DNA]</scope>
    <source>
        <strain evidence="2 3">DSM 43925</strain>
    </source>
</reference>
<evidence type="ECO:0000313" key="2">
    <source>
        <dbReference type="EMBL" id="RVX42247.1"/>
    </source>
</evidence>
<evidence type="ECO:0000313" key="3">
    <source>
        <dbReference type="Proteomes" id="UP000284824"/>
    </source>
</evidence>
<protein>
    <recommendedName>
        <fullName evidence="4">DUF3558 domain-containing protein</fullName>
    </recommendedName>
</protein>